<feature type="transmembrane region" description="Helical" evidence="5">
    <location>
        <begin position="62"/>
        <end position="86"/>
    </location>
</feature>
<dbReference type="Proteomes" id="UP001162156">
    <property type="component" value="Unassembled WGS sequence"/>
</dbReference>
<feature type="transmembrane region" description="Helical" evidence="5">
    <location>
        <begin position="98"/>
        <end position="120"/>
    </location>
</feature>
<dbReference type="SUPFAM" id="SSF103473">
    <property type="entry name" value="MFS general substrate transporter"/>
    <property type="match status" value="1"/>
</dbReference>
<dbReference type="EMBL" id="JANEYF010004857">
    <property type="protein sequence ID" value="KAJ8929847.1"/>
    <property type="molecule type" value="Genomic_DNA"/>
</dbReference>
<dbReference type="GO" id="GO:0006820">
    <property type="term" value="P:monoatomic anion transport"/>
    <property type="evidence" value="ECO:0007669"/>
    <property type="project" value="TreeGrafter"/>
</dbReference>
<evidence type="ECO:0000259" key="6">
    <source>
        <dbReference type="PROSITE" id="PS50850"/>
    </source>
</evidence>
<proteinExistence type="predicted"/>
<keyword evidence="2 5" id="KW-0812">Transmembrane</keyword>
<feature type="non-terminal residue" evidence="7">
    <location>
        <position position="1"/>
    </location>
</feature>
<keyword evidence="4 5" id="KW-0472">Membrane</keyword>
<comment type="subcellular location">
    <subcellularLocation>
        <location evidence="1">Membrane</location>
        <topology evidence="1">Multi-pass membrane protein</topology>
    </subcellularLocation>
</comment>
<protein>
    <recommendedName>
        <fullName evidence="6">Major facilitator superfamily (MFS) profile domain-containing protein</fullName>
    </recommendedName>
</protein>
<feature type="transmembrane region" description="Helical" evidence="5">
    <location>
        <begin position="36"/>
        <end position="56"/>
    </location>
</feature>
<keyword evidence="3 5" id="KW-1133">Transmembrane helix</keyword>
<evidence type="ECO:0000256" key="4">
    <source>
        <dbReference type="ARBA" id="ARBA00023136"/>
    </source>
</evidence>
<feature type="domain" description="Major facilitator superfamily (MFS) profile" evidence="6">
    <location>
        <begin position="1"/>
        <end position="195"/>
    </location>
</feature>
<organism evidence="7 8">
    <name type="scientific">Rhamnusium bicolor</name>
    <dbReference type="NCBI Taxonomy" id="1586634"/>
    <lineage>
        <taxon>Eukaryota</taxon>
        <taxon>Metazoa</taxon>
        <taxon>Ecdysozoa</taxon>
        <taxon>Arthropoda</taxon>
        <taxon>Hexapoda</taxon>
        <taxon>Insecta</taxon>
        <taxon>Pterygota</taxon>
        <taxon>Neoptera</taxon>
        <taxon>Endopterygota</taxon>
        <taxon>Coleoptera</taxon>
        <taxon>Polyphaga</taxon>
        <taxon>Cucujiformia</taxon>
        <taxon>Chrysomeloidea</taxon>
        <taxon>Cerambycidae</taxon>
        <taxon>Lepturinae</taxon>
        <taxon>Rhagiini</taxon>
        <taxon>Rhamnusium</taxon>
    </lineage>
</organism>
<evidence type="ECO:0000256" key="5">
    <source>
        <dbReference type="SAM" id="Phobius"/>
    </source>
</evidence>
<evidence type="ECO:0000313" key="8">
    <source>
        <dbReference type="Proteomes" id="UP001162156"/>
    </source>
</evidence>
<dbReference type="GO" id="GO:0016020">
    <property type="term" value="C:membrane"/>
    <property type="evidence" value="ECO:0007669"/>
    <property type="project" value="UniProtKB-SubCell"/>
</dbReference>
<comment type="caution">
    <text evidence="7">The sequence shown here is derived from an EMBL/GenBank/DDBJ whole genome shotgun (WGS) entry which is preliminary data.</text>
</comment>
<dbReference type="InterPro" id="IPR011701">
    <property type="entry name" value="MFS"/>
</dbReference>
<dbReference type="InterPro" id="IPR050382">
    <property type="entry name" value="MFS_Na/Anion_cotransporter"/>
</dbReference>
<dbReference type="Pfam" id="PF07690">
    <property type="entry name" value="MFS_1"/>
    <property type="match status" value="1"/>
</dbReference>
<dbReference type="PROSITE" id="PS50850">
    <property type="entry name" value="MFS"/>
    <property type="match status" value="1"/>
</dbReference>
<evidence type="ECO:0000256" key="1">
    <source>
        <dbReference type="ARBA" id="ARBA00004141"/>
    </source>
</evidence>
<evidence type="ECO:0000256" key="3">
    <source>
        <dbReference type="ARBA" id="ARBA00022989"/>
    </source>
</evidence>
<accession>A0AAV8WUJ4</accession>
<evidence type="ECO:0000256" key="2">
    <source>
        <dbReference type="ARBA" id="ARBA00022692"/>
    </source>
</evidence>
<dbReference type="PANTHER" id="PTHR11662:SF280">
    <property type="entry name" value="FI21844P1-RELATED"/>
    <property type="match status" value="1"/>
</dbReference>
<dbReference type="Gene3D" id="1.20.1250.20">
    <property type="entry name" value="MFS general substrate transporter like domains"/>
    <property type="match status" value="1"/>
</dbReference>
<dbReference type="GO" id="GO:0022857">
    <property type="term" value="F:transmembrane transporter activity"/>
    <property type="evidence" value="ECO:0007669"/>
    <property type="project" value="InterPro"/>
</dbReference>
<evidence type="ECO:0000313" key="7">
    <source>
        <dbReference type="EMBL" id="KAJ8929847.1"/>
    </source>
</evidence>
<dbReference type="AlphaFoldDB" id="A0AAV8WUJ4"/>
<gene>
    <name evidence="7" type="ORF">NQ314_017451</name>
</gene>
<name>A0AAV8WUJ4_9CUCU</name>
<sequence>TYDWGDRNVILSSFYWCNIVAQIIGGKLAAMFGTKLILSITIVINSVASLLLPLSAQYLGSTGVIICRLTQGLSVGLINTSSYHILGIWAPAPERSRILSMMYTGHVLSSIFTNVMTGYICSSRVGWPFTFYLSGCLGVVWILPWIMFASDSPAKHKTISVQEKMYIQALIGGWEEPQVIKLLFKCLLKLSVQSS</sequence>
<dbReference type="InterPro" id="IPR036259">
    <property type="entry name" value="MFS_trans_sf"/>
</dbReference>
<dbReference type="InterPro" id="IPR020846">
    <property type="entry name" value="MFS_dom"/>
</dbReference>
<feature type="transmembrane region" description="Helical" evidence="5">
    <location>
        <begin position="126"/>
        <end position="148"/>
    </location>
</feature>
<keyword evidence="8" id="KW-1185">Reference proteome</keyword>
<reference evidence="7" key="1">
    <citation type="journal article" date="2023" name="Insect Mol. Biol.">
        <title>Genome sequencing provides insights into the evolution of gene families encoding plant cell wall-degrading enzymes in longhorned beetles.</title>
        <authorList>
            <person name="Shin N.R."/>
            <person name="Okamura Y."/>
            <person name="Kirsch R."/>
            <person name="Pauchet Y."/>
        </authorList>
    </citation>
    <scope>NUCLEOTIDE SEQUENCE</scope>
    <source>
        <strain evidence="7">RBIC_L_NR</strain>
    </source>
</reference>
<dbReference type="PANTHER" id="PTHR11662">
    <property type="entry name" value="SOLUTE CARRIER FAMILY 17"/>
    <property type="match status" value="1"/>
</dbReference>